<comment type="caution">
    <text evidence="1">The sequence shown here is derived from an EMBL/GenBank/DDBJ whole genome shotgun (WGS) entry which is preliminary data.</text>
</comment>
<dbReference type="Proteomes" id="UP001056120">
    <property type="component" value="Linkage Group LG19"/>
</dbReference>
<reference evidence="2" key="1">
    <citation type="journal article" date="2022" name="Mol. Ecol. Resour.">
        <title>The genomes of chicory, endive, great burdock and yacon provide insights into Asteraceae palaeo-polyploidization history and plant inulin production.</title>
        <authorList>
            <person name="Fan W."/>
            <person name="Wang S."/>
            <person name="Wang H."/>
            <person name="Wang A."/>
            <person name="Jiang F."/>
            <person name="Liu H."/>
            <person name="Zhao H."/>
            <person name="Xu D."/>
            <person name="Zhang Y."/>
        </authorList>
    </citation>
    <scope>NUCLEOTIDE SEQUENCE [LARGE SCALE GENOMIC DNA]</scope>
    <source>
        <strain evidence="2">cv. Yunnan</strain>
    </source>
</reference>
<sequence length="266" mass="30808">MKKELESWKLDMLHEFEVKKKELETELKNREIQFERHIHEREKSFADKIKREMASMKYLKDIASREMEKLKLDRARLGKENMMFYSTESTSKTILMSSGQRMQDSLHDASILAPCLCCMRLHLYLIHMLKHMSAYADKNAVPLSLLSCKISCGIWPDVAKSFLYRPLWSKYFDMARHAKNLSLFLSLLVKTINVKTSVSQGMNEDERVKRSADLGVRQAPSGDARLNFEMRGSVWAYARVGGSFYSFNSVCISKFDFNLTVMAADN</sequence>
<keyword evidence="2" id="KW-1185">Reference proteome</keyword>
<accession>A0ACB9DDC1</accession>
<evidence type="ECO:0000313" key="2">
    <source>
        <dbReference type="Proteomes" id="UP001056120"/>
    </source>
</evidence>
<evidence type="ECO:0000313" key="1">
    <source>
        <dbReference type="EMBL" id="KAI3744638.1"/>
    </source>
</evidence>
<protein>
    <submittedName>
        <fullName evidence="1">Uncharacterized protein</fullName>
    </submittedName>
</protein>
<dbReference type="EMBL" id="CM042036">
    <property type="protein sequence ID" value="KAI3744638.1"/>
    <property type="molecule type" value="Genomic_DNA"/>
</dbReference>
<reference evidence="1 2" key="2">
    <citation type="journal article" date="2022" name="Mol. Ecol. Resour.">
        <title>The genomes of chicory, endive, great burdock and yacon provide insights into Asteraceae paleo-polyploidization history and plant inulin production.</title>
        <authorList>
            <person name="Fan W."/>
            <person name="Wang S."/>
            <person name="Wang H."/>
            <person name="Wang A."/>
            <person name="Jiang F."/>
            <person name="Liu H."/>
            <person name="Zhao H."/>
            <person name="Xu D."/>
            <person name="Zhang Y."/>
        </authorList>
    </citation>
    <scope>NUCLEOTIDE SEQUENCE [LARGE SCALE GENOMIC DNA]</scope>
    <source>
        <strain evidence="2">cv. Yunnan</strain>
        <tissue evidence="1">Leaves</tissue>
    </source>
</reference>
<organism evidence="1 2">
    <name type="scientific">Smallanthus sonchifolius</name>
    <dbReference type="NCBI Taxonomy" id="185202"/>
    <lineage>
        <taxon>Eukaryota</taxon>
        <taxon>Viridiplantae</taxon>
        <taxon>Streptophyta</taxon>
        <taxon>Embryophyta</taxon>
        <taxon>Tracheophyta</taxon>
        <taxon>Spermatophyta</taxon>
        <taxon>Magnoliopsida</taxon>
        <taxon>eudicotyledons</taxon>
        <taxon>Gunneridae</taxon>
        <taxon>Pentapetalae</taxon>
        <taxon>asterids</taxon>
        <taxon>campanulids</taxon>
        <taxon>Asterales</taxon>
        <taxon>Asteraceae</taxon>
        <taxon>Asteroideae</taxon>
        <taxon>Heliantheae alliance</taxon>
        <taxon>Millerieae</taxon>
        <taxon>Smallanthus</taxon>
    </lineage>
</organism>
<proteinExistence type="predicted"/>
<gene>
    <name evidence="1" type="ORF">L1987_57726</name>
</gene>
<name>A0ACB9DDC1_9ASTR</name>